<dbReference type="EMBL" id="PJQD01000048">
    <property type="protein sequence ID" value="POY72693.1"/>
    <property type="molecule type" value="Genomic_DNA"/>
</dbReference>
<dbReference type="FunFam" id="3.40.50.720:FF:000090">
    <property type="entry name" value="NADP-dependent mannitol dehydrogenase"/>
    <property type="match status" value="1"/>
</dbReference>
<dbReference type="OrthoDB" id="1888931at2759"/>
<dbReference type="GO" id="GO:0044281">
    <property type="term" value="P:small molecule metabolic process"/>
    <property type="evidence" value="ECO:0007669"/>
    <property type="project" value="UniProtKB-ARBA"/>
</dbReference>
<dbReference type="PRINTS" id="PR00080">
    <property type="entry name" value="SDRFAMILY"/>
</dbReference>
<dbReference type="PROSITE" id="PS00061">
    <property type="entry name" value="ADH_SHORT"/>
    <property type="match status" value="1"/>
</dbReference>
<dbReference type="PRINTS" id="PR00081">
    <property type="entry name" value="GDHRDH"/>
</dbReference>
<dbReference type="InterPro" id="IPR036291">
    <property type="entry name" value="NAD(P)-bd_dom_sf"/>
</dbReference>
<dbReference type="PANTHER" id="PTHR43008">
    <property type="entry name" value="BENZIL REDUCTASE"/>
    <property type="match status" value="1"/>
</dbReference>
<proteinExistence type="inferred from homology"/>
<dbReference type="SUPFAM" id="SSF51735">
    <property type="entry name" value="NAD(P)-binding Rossmann-fold domains"/>
    <property type="match status" value="1"/>
</dbReference>
<evidence type="ECO:0000256" key="2">
    <source>
        <dbReference type="ARBA" id="ARBA00022857"/>
    </source>
</evidence>
<keyword evidence="2" id="KW-0521">NADP</keyword>
<dbReference type="InterPro" id="IPR057326">
    <property type="entry name" value="KR_dom"/>
</dbReference>
<dbReference type="GO" id="GO:0050085">
    <property type="term" value="F:mannitol 2-dehydrogenase (NADP+) activity"/>
    <property type="evidence" value="ECO:0007669"/>
    <property type="project" value="UniProtKB-ARBA"/>
</dbReference>
<evidence type="ECO:0000313" key="5">
    <source>
        <dbReference type="EMBL" id="POY72693.1"/>
    </source>
</evidence>
<dbReference type="Pfam" id="PF13561">
    <property type="entry name" value="adh_short_C2"/>
    <property type="match status" value="1"/>
</dbReference>
<dbReference type="SMART" id="SM00822">
    <property type="entry name" value="PKS_KR"/>
    <property type="match status" value="1"/>
</dbReference>
<dbReference type="STRING" id="741276.A0A2S5B7D6"/>
<evidence type="ECO:0000259" key="4">
    <source>
        <dbReference type="SMART" id="SM00822"/>
    </source>
</evidence>
<evidence type="ECO:0000313" key="6">
    <source>
        <dbReference type="Proteomes" id="UP000237144"/>
    </source>
</evidence>
<accession>A0A2S5B7D6</accession>
<dbReference type="Gene3D" id="3.40.50.720">
    <property type="entry name" value="NAD(P)-binding Rossmann-like Domain"/>
    <property type="match status" value="1"/>
</dbReference>
<keyword evidence="3" id="KW-0560">Oxidoreductase</keyword>
<evidence type="ECO:0000256" key="1">
    <source>
        <dbReference type="ARBA" id="ARBA00006484"/>
    </source>
</evidence>
<comment type="caution">
    <text evidence="5">The sequence shown here is derived from an EMBL/GenBank/DDBJ whole genome shotgun (WGS) entry which is preliminary data.</text>
</comment>
<name>A0A2S5B7D6_9BASI</name>
<dbReference type="PANTHER" id="PTHR43008:SF1">
    <property type="entry name" value="NADP-DEPENDENT MANNITOL DEHYDROGENASE-RELATED"/>
    <property type="match status" value="1"/>
</dbReference>
<dbReference type="InterPro" id="IPR020904">
    <property type="entry name" value="Sc_DH/Rdtase_CS"/>
</dbReference>
<organism evidence="5 6">
    <name type="scientific">Rhodotorula taiwanensis</name>
    <dbReference type="NCBI Taxonomy" id="741276"/>
    <lineage>
        <taxon>Eukaryota</taxon>
        <taxon>Fungi</taxon>
        <taxon>Dikarya</taxon>
        <taxon>Basidiomycota</taxon>
        <taxon>Pucciniomycotina</taxon>
        <taxon>Microbotryomycetes</taxon>
        <taxon>Sporidiobolales</taxon>
        <taxon>Sporidiobolaceae</taxon>
        <taxon>Rhodotorula</taxon>
    </lineage>
</organism>
<protein>
    <recommendedName>
        <fullName evidence="4">Ketoreductase domain-containing protein</fullName>
    </recommendedName>
</protein>
<dbReference type="GO" id="GO:0050664">
    <property type="term" value="F:oxidoreductase activity, acting on NAD(P)H, oxygen as acceptor"/>
    <property type="evidence" value="ECO:0007669"/>
    <property type="project" value="TreeGrafter"/>
</dbReference>
<sequence length="269" mass="28650">MSLPSDGLPRPAPQLPNSMLELFSMKGKVSIVTGGSGGIGFAAAEALAEMGGDIALQYRSAQGMDERAAELGKRFNVKCKAYKCDVSDYEGVQKLVEDVKSDFGRIDVFIANAGMGGSGRINELELDQWRKIQAVNYDSVFYAMKAVGPVFEAQGSGSFIATTSISAHIVNVPLDQSAYNASKAGVMHLCKSVARDWRLFARVNTISPGFFDTPMGAAPEVAETVYKYSVLGRQGLPAELKGAFLLLASQAGNYITGADYLVDGGYTLS</sequence>
<gene>
    <name evidence="5" type="ORF">BMF94_4522</name>
</gene>
<dbReference type="GO" id="GO:0005975">
    <property type="term" value="P:carbohydrate metabolic process"/>
    <property type="evidence" value="ECO:0007669"/>
    <property type="project" value="UniProtKB-ARBA"/>
</dbReference>
<dbReference type="InterPro" id="IPR002347">
    <property type="entry name" value="SDR_fam"/>
</dbReference>
<reference evidence="5 6" key="1">
    <citation type="journal article" date="2018" name="Front. Microbiol.">
        <title>Prospects for Fungal Bioremediation of Acidic Radioactive Waste Sites: Characterization and Genome Sequence of Rhodotorula taiwanensis MD1149.</title>
        <authorList>
            <person name="Tkavc R."/>
            <person name="Matrosova V.Y."/>
            <person name="Grichenko O.E."/>
            <person name="Gostincar C."/>
            <person name="Volpe R.P."/>
            <person name="Klimenkova P."/>
            <person name="Gaidamakova E.K."/>
            <person name="Zhou C.E."/>
            <person name="Stewart B.J."/>
            <person name="Lyman M.G."/>
            <person name="Malfatti S.A."/>
            <person name="Rubinfeld B."/>
            <person name="Courtot M."/>
            <person name="Singh J."/>
            <person name="Dalgard C.L."/>
            <person name="Hamilton T."/>
            <person name="Frey K.G."/>
            <person name="Gunde-Cimerman N."/>
            <person name="Dugan L."/>
            <person name="Daly M.J."/>
        </authorList>
    </citation>
    <scope>NUCLEOTIDE SEQUENCE [LARGE SCALE GENOMIC DNA]</scope>
    <source>
        <strain evidence="5 6">MD1149</strain>
    </source>
</reference>
<feature type="domain" description="Ketoreductase" evidence="4">
    <location>
        <begin position="28"/>
        <end position="209"/>
    </location>
</feature>
<evidence type="ECO:0000256" key="3">
    <source>
        <dbReference type="ARBA" id="ARBA00023002"/>
    </source>
</evidence>
<dbReference type="Proteomes" id="UP000237144">
    <property type="component" value="Unassembled WGS sequence"/>
</dbReference>
<dbReference type="AlphaFoldDB" id="A0A2S5B7D6"/>
<comment type="similarity">
    <text evidence="1">Belongs to the short-chain dehydrogenases/reductases (SDR) family.</text>
</comment>
<keyword evidence="6" id="KW-1185">Reference proteome</keyword>